<evidence type="ECO:0000256" key="7">
    <source>
        <dbReference type="ARBA" id="ARBA00022968"/>
    </source>
</evidence>
<comment type="subcellular location">
    <subcellularLocation>
        <location evidence="1 13">Golgi apparatus membrane</location>
        <topology evidence="1 13">Single-pass type II membrane protein</topology>
    </subcellularLocation>
</comment>
<dbReference type="AlphaFoldDB" id="A0AAD9JC50"/>
<feature type="domain" description="Ricin B lectin" evidence="14">
    <location>
        <begin position="591"/>
        <end position="708"/>
    </location>
</feature>
<keyword evidence="8 13" id="KW-1133">Transmembrane helix</keyword>
<dbReference type="SUPFAM" id="SSF53448">
    <property type="entry name" value="Nucleotide-diphospho-sugar transferases"/>
    <property type="match status" value="1"/>
</dbReference>
<dbReference type="InterPro" id="IPR035992">
    <property type="entry name" value="Ricin_B-like_lectins"/>
</dbReference>
<evidence type="ECO:0000256" key="13">
    <source>
        <dbReference type="RuleBase" id="RU361242"/>
    </source>
</evidence>
<dbReference type="EMBL" id="JAODUP010000423">
    <property type="protein sequence ID" value="KAK2150107.1"/>
    <property type="molecule type" value="Genomic_DNA"/>
</dbReference>
<evidence type="ECO:0000256" key="12">
    <source>
        <dbReference type="ARBA" id="ARBA00023180"/>
    </source>
</evidence>
<comment type="pathway">
    <text evidence="13">Protein modification; protein glycosylation.</text>
</comment>
<dbReference type="InterPro" id="IPR029044">
    <property type="entry name" value="Nucleotide-diphossugar_trans"/>
</dbReference>
<dbReference type="EC" id="2.4.1.-" evidence="13"/>
<gene>
    <name evidence="15" type="ORF">LSH36_423g02007</name>
</gene>
<evidence type="ECO:0000256" key="6">
    <source>
        <dbReference type="ARBA" id="ARBA00022734"/>
    </source>
</evidence>
<proteinExistence type="inferred from homology"/>
<dbReference type="InterPro" id="IPR000772">
    <property type="entry name" value="Ricin_B_lectin"/>
</dbReference>
<dbReference type="Proteomes" id="UP001208570">
    <property type="component" value="Unassembled WGS sequence"/>
</dbReference>
<keyword evidence="10 13" id="KW-0472">Membrane</keyword>
<organism evidence="15 16">
    <name type="scientific">Paralvinella palmiformis</name>
    <dbReference type="NCBI Taxonomy" id="53620"/>
    <lineage>
        <taxon>Eukaryota</taxon>
        <taxon>Metazoa</taxon>
        <taxon>Spiralia</taxon>
        <taxon>Lophotrochozoa</taxon>
        <taxon>Annelida</taxon>
        <taxon>Polychaeta</taxon>
        <taxon>Sedentaria</taxon>
        <taxon>Canalipalpata</taxon>
        <taxon>Terebellida</taxon>
        <taxon>Terebelliformia</taxon>
        <taxon>Alvinellidae</taxon>
        <taxon>Paralvinella</taxon>
    </lineage>
</organism>
<keyword evidence="9 13" id="KW-0333">Golgi apparatus</keyword>
<evidence type="ECO:0000256" key="8">
    <source>
        <dbReference type="ARBA" id="ARBA00022989"/>
    </source>
</evidence>
<dbReference type="SMART" id="SM00458">
    <property type="entry name" value="RICIN"/>
    <property type="match status" value="1"/>
</dbReference>
<evidence type="ECO:0000256" key="3">
    <source>
        <dbReference type="ARBA" id="ARBA00022679"/>
    </source>
</evidence>
<dbReference type="GO" id="GO:0006493">
    <property type="term" value="P:protein O-linked glycosylation"/>
    <property type="evidence" value="ECO:0007669"/>
    <property type="project" value="TreeGrafter"/>
</dbReference>
<sequence>MGVRIRLRRNFLLKVILAIPLLWFSVIGFIVVMTGDKPGVINQPDLVDRHIREGRENTVMFKSSRGPAAVMDQPVIERPNNDRIRLLERMREDAANELRLKEELLHRNRSQQMMENAMRPRVPMNPFHDHVIQERAGQLGSPHPQVDVNAPGELGRPVMIDKEKLTPEERQKYETGWQKNAFNQYASDMISLHRSLPDVRDKECKDIQYHVNLPDTSVVVIFHNEAWSVLLRTVYSVIDRSPPHLLKEVILVDDYSDFDHLKQPLQDFADKTDKVKLVRAKKREGLIRARLLGFSVAVGEVVTFLDSHCEATEGWLEPLLDRIAINITNVVTPIIDVVDDDTLKYNHGTAGSTSIGGFDWNLQFNWHAIPNHEKRRRWLEPLVDRIGQDESNVVVPVIDVIEDTTLKYLHHQGASTIQIGGFDWGLQYNWHPVPEREKVHRKGPVDPIRSPTMAGGLFAISKAYFKKLGTYDPGMDIWGGENLELSFRVWMCGGTLEIIPCSHVGHIFRKRSPYSWKTGVNVVKKNSVRLAEVWMDEYKTYYYERFNFDLGEYGDVTERRELRKRLKCKSFDWFIKNIYPELFIPGAALASGEIRNKAMSQCLDSSVDHHSYNKPIKMWPCHNQGGNQYWMLSEAGEIRRDEGCMDYAGQFIMIYPCHGMKGNQEWVYGPDNSLRHKNTNLCVELSPNGKTVEMKPCTGIDRQIWLWKRKDKRKVKTSLPR</sequence>
<evidence type="ECO:0000256" key="4">
    <source>
        <dbReference type="ARBA" id="ARBA00022692"/>
    </source>
</evidence>
<evidence type="ECO:0000256" key="9">
    <source>
        <dbReference type="ARBA" id="ARBA00023034"/>
    </source>
</evidence>
<dbReference type="GO" id="GO:0000139">
    <property type="term" value="C:Golgi membrane"/>
    <property type="evidence" value="ECO:0007669"/>
    <property type="project" value="UniProtKB-SubCell"/>
</dbReference>
<feature type="transmembrane region" description="Helical" evidence="13">
    <location>
        <begin position="12"/>
        <end position="33"/>
    </location>
</feature>
<name>A0AAD9JC50_9ANNE</name>
<dbReference type="Pfam" id="PF00652">
    <property type="entry name" value="Ricin_B_lectin"/>
    <property type="match status" value="1"/>
</dbReference>
<dbReference type="Gene3D" id="2.80.10.50">
    <property type="match status" value="1"/>
</dbReference>
<keyword evidence="5" id="KW-0479">Metal-binding</keyword>
<dbReference type="FunFam" id="3.90.550.10:FF:000195">
    <property type="entry name" value="Polypeptide N-acetylgalactosaminyltransferase like 6"/>
    <property type="match status" value="1"/>
</dbReference>
<evidence type="ECO:0000313" key="16">
    <source>
        <dbReference type="Proteomes" id="UP001208570"/>
    </source>
</evidence>
<keyword evidence="16" id="KW-1185">Reference proteome</keyword>
<keyword evidence="11 13" id="KW-1015">Disulfide bond</keyword>
<dbReference type="Gene3D" id="3.90.550.10">
    <property type="entry name" value="Spore Coat Polysaccharide Biosynthesis Protein SpsA, Chain A"/>
    <property type="match status" value="2"/>
</dbReference>
<keyword evidence="13" id="KW-0328">Glycosyltransferase</keyword>
<dbReference type="GO" id="GO:0046872">
    <property type="term" value="F:metal ion binding"/>
    <property type="evidence" value="ECO:0007669"/>
    <property type="project" value="UniProtKB-KW"/>
</dbReference>
<comment type="caution">
    <text evidence="15">The sequence shown here is derived from an EMBL/GenBank/DDBJ whole genome shotgun (WGS) entry which is preliminary data.</text>
</comment>
<keyword evidence="12" id="KW-0325">Glycoprotein</keyword>
<keyword evidence="13" id="KW-0464">Manganese</keyword>
<keyword evidence="4 13" id="KW-0812">Transmembrane</keyword>
<dbReference type="InterPro" id="IPR045885">
    <property type="entry name" value="GalNAc-T"/>
</dbReference>
<keyword evidence="6 13" id="KW-0430">Lectin</keyword>
<keyword evidence="7" id="KW-0735">Signal-anchor</keyword>
<dbReference type="SUPFAM" id="SSF50370">
    <property type="entry name" value="Ricin B-like lectins"/>
    <property type="match status" value="1"/>
</dbReference>
<evidence type="ECO:0000256" key="5">
    <source>
        <dbReference type="ARBA" id="ARBA00022723"/>
    </source>
</evidence>
<evidence type="ECO:0000313" key="15">
    <source>
        <dbReference type="EMBL" id="KAK2150107.1"/>
    </source>
</evidence>
<dbReference type="PROSITE" id="PS50231">
    <property type="entry name" value="RICIN_B_LECTIN"/>
    <property type="match status" value="1"/>
</dbReference>
<dbReference type="GO" id="GO:0030246">
    <property type="term" value="F:carbohydrate binding"/>
    <property type="evidence" value="ECO:0007669"/>
    <property type="project" value="UniProtKB-KW"/>
</dbReference>
<comment type="similarity">
    <text evidence="2 13">Belongs to the glycosyltransferase 2 family. GalNAc-T subfamily.</text>
</comment>
<dbReference type="CDD" id="cd23462">
    <property type="entry name" value="beta-trefoil_Ricin_Pgant9-like"/>
    <property type="match status" value="1"/>
</dbReference>
<evidence type="ECO:0000256" key="11">
    <source>
        <dbReference type="ARBA" id="ARBA00023157"/>
    </source>
</evidence>
<dbReference type="FunFam" id="2.80.10.50:FF:000047">
    <property type="entry name" value="Polypeptide N-acetylgalactosaminyltransferase"/>
    <property type="match status" value="1"/>
</dbReference>
<evidence type="ECO:0000256" key="2">
    <source>
        <dbReference type="ARBA" id="ARBA00005680"/>
    </source>
</evidence>
<dbReference type="PANTHER" id="PTHR11675:SF131">
    <property type="entry name" value="POLYPEPTIDE N-ACETYLGALACTOSAMINYLTRANSFERASE 9-RELATED"/>
    <property type="match status" value="1"/>
</dbReference>
<comment type="cofactor">
    <cofactor evidence="13">
        <name>Mn(2+)</name>
        <dbReference type="ChEBI" id="CHEBI:29035"/>
    </cofactor>
</comment>
<reference evidence="15" key="1">
    <citation type="journal article" date="2023" name="Mol. Biol. Evol.">
        <title>Third-Generation Sequencing Reveals the Adaptive Role of the Epigenome in Three Deep-Sea Polychaetes.</title>
        <authorList>
            <person name="Perez M."/>
            <person name="Aroh O."/>
            <person name="Sun Y."/>
            <person name="Lan Y."/>
            <person name="Juniper S.K."/>
            <person name="Young C.R."/>
            <person name="Angers B."/>
            <person name="Qian P.Y."/>
        </authorList>
    </citation>
    <scope>NUCLEOTIDE SEQUENCE</scope>
    <source>
        <strain evidence="15">P08H-3</strain>
    </source>
</reference>
<accession>A0AAD9JC50</accession>
<dbReference type="GO" id="GO:0004653">
    <property type="term" value="F:polypeptide N-acetylgalactosaminyltransferase activity"/>
    <property type="evidence" value="ECO:0007669"/>
    <property type="project" value="TreeGrafter"/>
</dbReference>
<evidence type="ECO:0000256" key="10">
    <source>
        <dbReference type="ARBA" id="ARBA00023136"/>
    </source>
</evidence>
<protein>
    <recommendedName>
        <fullName evidence="13">Polypeptide N-acetylgalactosaminyltransferase</fullName>
        <ecNumber evidence="13">2.4.1.-</ecNumber>
    </recommendedName>
    <alternativeName>
        <fullName evidence="13">Protein-UDP acetylgalactosaminyltransferase</fullName>
    </alternativeName>
</protein>
<keyword evidence="3 13" id="KW-0808">Transferase</keyword>
<dbReference type="InterPro" id="IPR001173">
    <property type="entry name" value="Glyco_trans_2-like"/>
</dbReference>
<evidence type="ECO:0000256" key="1">
    <source>
        <dbReference type="ARBA" id="ARBA00004323"/>
    </source>
</evidence>
<dbReference type="CDD" id="cd02510">
    <property type="entry name" value="pp-GalNAc-T"/>
    <property type="match status" value="1"/>
</dbReference>
<dbReference type="PANTHER" id="PTHR11675">
    <property type="entry name" value="N-ACETYLGALACTOSAMINYLTRANSFERASE"/>
    <property type="match status" value="1"/>
</dbReference>
<dbReference type="Pfam" id="PF02709">
    <property type="entry name" value="Glyco_transf_7C"/>
    <property type="match status" value="1"/>
</dbReference>
<dbReference type="InterPro" id="IPR027791">
    <property type="entry name" value="Galactosyl_T_C"/>
</dbReference>
<dbReference type="Pfam" id="PF00535">
    <property type="entry name" value="Glycos_transf_2"/>
    <property type="match status" value="1"/>
</dbReference>
<evidence type="ECO:0000259" key="14">
    <source>
        <dbReference type="SMART" id="SM00458"/>
    </source>
</evidence>